<dbReference type="GO" id="GO:0016702">
    <property type="term" value="F:oxidoreductase activity, acting on single donors with incorporation of molecular oxygen, incorporation of two atoms of oxygen"/>
    <property type="evidence" value="ECO:0007669"/>
    <property type="project" value="InterPro"/>
</dbReference>
<dbReference type="PANTHER" id="PTHR11771">
    <property type="entry name" value="LIPOXYGENASE"/>
    <property type="match status" value="1"/>
</dbReference>
<keyword evidence="2" id="KW-0560">Oxidoreductase</keyword>
<protein>
    <recommendedName>
        <fullName evidence="3">Lipoxygenase domain-containing protein</fullName>
    </recommendedName>
</protein>
<dbReference type="InterPro" id="IPR000907">
    <property type="entry name" value="LipOase"/>
</dbReference>
<evidence type="ECO:0000256" key="2">
    <source>
        <dbReference type="ARBA" id="ARBA00023002"/>
    </source>
</evidence>
<proteinExistence type="predicted"/>
<gene>
    <name evidence="4" type="ORF">NIES23_60250</name>
</gene>
<dbReference type="PROSITE" id="PS51393">
    <property type="entry name" value="LIPOXYGENASE_3"/>
    <property type="match status" value="1"/>
</dbReference>
<dbReference type="Gene3D" id="1.20.245.10">
    <property type="entry name" value="Lipoxygenase-1, Domain 5"/>
    <property type="match status" value="1"/>
</dbReference>
<dbReference type="Gene3D" id="2.40.180.10">
    <property type="entry name" value="Catalase core domain"/>
    <property type="match status" value="1"/>
</dbReference>
<dbReference type="InterPro" id="IPR036226">
    <property type="entry name" value="LipOase_C_sf"/>
</dbReference>
<keyword evidence="1" id="KW-0479">Metal-binding</keyword>
<dbReference type="GO" id="GO:0046872">
    <property type="term" value="F:metal ion binding"/>
    <property type="evidence" value="ECO:0007669"/>
    <property type="project" value="UniProtKB-KW"/>
</dbReference>
<evidence type="ECO:0000313" key="5">
    <source>
        <dbReference type="Proteomes" id="UP000217507"/>
    </source>
</evidence>
<geneLocation type="plasmid" evidence="4">
    <name>plasmid2</name>
</geneLocation>
<sequence length="773" mass="87860">MDLNTYLKLLNLLDSESQKIMLELQAMFSAAGLALRGRGTHTDGIIVKGNLTVLHSSDVPSHSLFTPGKKYDVIFRHANIVGGAKDDALINGRGSAIRIGNIGDDLSKPRLLDLVLNTGEVFGLPTARLYHQFFGSDFHQKSDMLASGSLRRYAVEAALRNPDSFTELYYHTQLCYEWVDSKKKSRYARFRLLNPNQSTEGGLLDDSVEIGPRLVLPRKRGDTREKNYLRNEFRQRLTDGNIVEYVLQAQFRSIEDVAVDCSNIWDPNTYPWLDIAAIVLNQDESENDYYQEIAYNPGNTHYDLKLPNSYSVDDFASLGVSGALVHYFGSIVRAERTQYLYGSKDDLPGKPVYFPLPVTEIPSKRFLFLLEKYNFLTDNSYPSDGEHDKIEALVSAMPTTALDLAVGTTDPTDIPDSYFLERRLNGYNPGAIRESSGQEGWTHELTHNLAKYDIKPGLHFPDFVQCRLFVDKQNGVKLHSIKIDDHEITPCQEQWQYAKRTYLQAEFLSQELKLHLARCHFNIEQYVMAIKRRLAPTHPVRAFINPHLEGLIFINSSAVPKIIGSTGFIPIASMLTQGSIVDVMKNELSKLSYMWNPIADLPRDIPGDLFTPAATAYWELLNNYVEQGLLQPFEDELRTEVNAIQVDELFAELKERSLYSGDQPPKYDSSELKSLLMYIIYHSSFLHSWANFKQYDDAGNPNHVSMGDYSQYDQQTQDKIRFSQRSLTWVLSSIRYNSVAVYGSDLLKQLIREKSSILEPGLPLEDLMMSINI</sequence>
<keyword evidence="4" id="KW-0614">Plasmid</keyword>
<evidence type="ECO:0000256" key="1">
    <source>
        <dbReference type="ARBA" id="ARBA00022723"/>
    </source>
</evidence>
<dbReference type="InterPro" id="IPR013819">
    <property type="entry name" value="LipOase_C"/>
</dbReference>
<dbReference type="SUPFAM" id="SSF56634">
    <property type="entry name" value="Heme-dependent catalase-like"/>
    <property type="match status" value="1"/>
</dbReference>
<dbReference type="GO" id="GO:0020037">
    <property type="term" value="F:heme binding"/>
    <property type="evidence" value="ECO:0007669"/>
    <property type="project" value="InterPro"/>
</dbReference>
<dbReference type="EMBL" id="AP018218">
    <property type="protein sequence ID" value="BAY73197.1"/>
    <property type="molecule type" value="Genomic_DNA"/>
</dbReference>
<feature type="domain" description="Lipoxygenase" evidence="3">
    <location>
        <begin position="495"/>
        <end position="593"/>
    </location>
</feature>
<dbReference type="InterPro" id="IPR020835">
    <property type="entry name" value="Catalase_sf"/>
</dbReference>
<dbReference type="Pfam" id="PF00305">
    <property type="entry name" value="Lipoxygenase"/>
    <property type="match status" value="1"/>
</dbReference>
<organism evidence="4 5">
    <name type="scientific">Trichormus variabilis NIES-23</name>
    <dbReference type="NCBI Taxonomy" id="1973479"/>
    <lineage>
        <taxon>Bacteria</taxon>
        <taxon>Bacillati</taxon>
        <taxon>Cyanobacteriota</taxon>
        <taxon>Cyanophyceae</taxon>
        <taxon>Nostocales</taxon>
        <taxon>Nostocaceae</taxon>
        <taxon>Trichormus</taxon>
    </lineage>
</organism>
<name>A0A1Z4KW84_ANAVA</name>
<evidence type="ECO:0000313" key="4">
    <source>
        <dbReference type="EMBL" id="BAY73197.1"/>
    </source>
</evidence>
<accession>A0A1Z4KW84</accession>
<dbReference type="AlphaFoldDB" id="A0A1Z4KW84"/>
<dbReference type="SUPFAM" id="SSF48484">
    <property type="entry name" value="Lipoxigenase"/>
    <property type="match status" value="1"/>
</dbReference>
<dbReference type="SMR" id="A0A1Z4KW84"/>
<evidence type="ECO:0000259" key="3">
    <source>
        <dbReference type="PROSITE" id="PS51393"/>
    </source>
</evidence>
<dbReference type="GO" id="GO:0034440">
    <property type="term" value="P:lipid oxidation"/>
    <property type="evidence" value="ECO:0007669"/>
    <property type="project" value="InterPro"/>
</dbReference>
<reference evidence="4 5" key="1">
    <citation type="submission" date="2017-06" db="EMBL/GenBank/DDBJ databases">
        <title>Genome sequencing of cyanobaciteial culture collection at National Institute for Environmental Studies (NIES).</title>
        <authorList>
            <person name="Hirose Y."/>
            <person name="Shimura Y."/>
            <person name="Fujisawa T."/>
            <person name="Nakamura Y."/>
            <person name="Kawachi M."/>
        </authorList>
    </citation>
    <scope>NUCLEOTIDE SEQUENCE [LARGE SCALE GENOMIC DNA]</scope>
    <source>
        <strain evidence="4 5">NIES-23</strain>
        <plasmid evidence="5">Plasmid Plasmid2 dna</plasmid>
    </source>
</reference>
<dbReference type="CDD" id="cd08151">
    <property type="entry name" value="AOS"/>
    <property type="match status" value="1"/>
</dbReference>
<dbReference type="Proteomes" id="UP000217507">
    <property type="component" value="Plasmid Plasmid2 dna"/>
</dbReference>